<name>A0AA47NNJ7_MERPO</name>
<sequence length="707" mass="79002">MLRERTLGNSSTRLAKQLRENHGVQWLQHYLEVSPPEPVAVPTNRWLPTVYGKDLMSRMDHIKASITSTFGSILKMDSTKKMTKKLAGAAKGTALWVSSVSNEVGQVLISVLTAQEGPGLDRMVSDLIRRYSEAGVAPPLLLYVDCGCCREAGRETKLKARFSGWPDLIIRLDIWHFLRRLFLASLSVCLVEWDPANVALLRQAKREELRKEGVPVVSDSLVDSRITKAQLAQYCRRRTRGEEATIRLVERLLQELMGDRGRDLLGVPLLDRVRMEHIWRVQKRHVKCIQDPGPGVSLYTETGTTTTKEGVLLTKYRCARGSTSLESFHCHLNRFIPGTQANDLNFQLYLLDGLTRWNQDRAAAAVAEKMSALLSYSGDLGVQCVNTYGSKVFGRNYVPSFRPPAKYTGGLDEAEDEGFLDEGFREDAVDPTVTSLEVVSAFLSTAPPALSCPPPVVPGPLFRLPLLHRHHHLLSPPPMVLALPGKLLHLLHHHLPSRSPVVPGPLLHRLHHLPSPPLVVPGPLLHLPSHLLSPLQAVDVNNIPGLDRVDRLAEYLVGVRNQTSLALSNQDVSSIVGMWKDLLPYDQQKVVFAARHRLLTGRFRTPKKKAEFTPGVESVRRCSIASSASPAQWPDCCRLVESIFVRLCNIHKSPSKKGKMDKHLTRWTLILQDYRRIRQLILANGAVMTSTSMQLVEEPDHPHPMAQ</sequence>
<accession>A0AA47NNJ7</accession>
<evidence type="ECO:0000313" key="1">
    <source>
        <dbReference type="EMBL" id="KAK0131748.1"/>
    </source>
</evidence>
<protein>
    <submittedName>
        <fullName evidence="1">Uncharacterized protein</fullName>
    </submittedName>
</protein>
<dbReference type="PANTHER" id="PTHR24401:SF29">
    <property type="entry name" value="SI:CH211-243P7.3-RELATED"/>
    <property type="match status" value="1"/>
</dbReference>
<dbReference type="PANTHER" id="PTHR24401">
    <property type="entry name" value="SI:CH211-243P7.3-RELATED"/>
    <property type="match status" value="1"/>
</dbReference>
<dbReference type="AlphaFoldDB" id="A0AA47NNJ7"/>
<comment type="caution">
    <text evidence="1">The sequence shown here is derived from an EMBL/GenBank/DDBJ whole genome shotgun (WGS) entry which is preliminary data.</text>
</comment>
<evidence type="ECO:0000313" key="2">
    <source>
        <dbReference type="Proteomes" id="UP001174136"/>
    </source>
</evidence>
<reference evidence="1" key="1">
    <citation type="journal article" date="2023" name="Front. Mar. Sci.">
        <title>A new Merluccius polli reference genome to investigate the effects of global change in West African waters.</title>
        <authorList>
            <person name="Mateo J.L."/>
            <person name="Blanco-Fernandez C."/>
            <person name="Garcia-Vazquez E."/>
            <person name="Machado-Schiaffino G."/>
        </authorList>
    </citation>
    <scope>NUCLEOTIDE SEQUENCE</scope>
    <source>
        <strain evidence="1">C29</strain>
        <tissue evidence="1">Fin</tissue>
    </source>
</reference>
<proteinExistence type="predicted"/>
<dbReference type="Proteomes" id="UP001174136">
    <property type="component" value="Unassembled WGS sequence"/>
</dbReference>
<keyword evidence="2" id="KW-1185">Reference proteome</keyword>
<organism evidence="1 2">
    <name type="scientific">Merluccius polli</name>
    <name type="common">Benguela hake</name>
    <name type="synonym">Merluccius cadenati</name>
    <dbReference type="NCBI Taxonomy" id="89951"/>
    <lineage>
        <taxon>Eukaryota</taxon>
        <taxon>Metazoa</taxon>
        <taxon>Chordata</taxon>
        <taxon>Craniata</taxon>
        <taxon>Vertebrata</taxon>
        <taxon>Euteleostomi</taxon>
        <taxon>Actinopterygii</taxon>
        <taxon>Neopterygii</taxon>
        <taxon>Teleostei</taxon>
        <taxon>Neoteleostei</taxon>
        <taxon>Acanthomorphata</taxon>
        <taxon>Zeiogadaria</taxon>
        <taxon>Gadariae</taxon>
        <taxon>Gadiformes</taxon>
        <taxon>Gadoidei</taxon>
        <taxon>Merlucciidae</taxon>
        <taxon>Merluccius</taxon>
    </lineage>
</organism>
<dbReference type="EMBL" id="JAOPHQ010006365">
    <property type="protein sequence ID" value="KAK0131748.1"/>
    <property type="molecule type" value="Genomic_DNA"/>
</dbReference>
<gene>
    <name evidence="1" type="ORF">N1851_033466</name>
</gene>